<keyword evidence="7 8" id="KW-0472">Membrane</keyword>
<name>A0A835ZS99_SHEEP</name>
<feature type="transmembrane region" description="Helical" evidence="8">
    <location>
        <begin position="441"/>
        <end position="467"/>
    </location>
</feature>
<keyword evidence="3" id="KW-0813">Transport</keyword>
<evidence type="ECO:0000259" key="9">
    <source>
        <dbReference type="Pfam" id="PF01490"/>
    </source>
</evidence>
<evidence type="ECO:0000256" key="8">
    <source>
        <dbReference type="SAM" id="Phobius"/>
    </source>
</evidence>
<gene>
    <name evidence="10" type="ORF">JEQ12_004846</name>
</gene>
<sequence length="513" mass="54581">MWTLQAKEPGERSWRGGFSRVRGFDPHWCSLGSPMIPDSFAHPSGSSGVSLNPIPNGPGLLVSVKTGLGAMEGQTPGGGGLSEKPVPMTSGPGLSSLGAVFILLKSALGAGLLNFPWAFHKAGGVAPAFLVELVSLVFLISGLVVLGYAASVSGQATYQGVVGGLCGPAIGKLCEACFVVNLLMISVAFLRVVGDQLEKLWDFILPGSPPAPQPWYTDQRFTLTLLCALVILPLSTPREIGFQKYTSILGTLAACYLALVIMAQYYLRPQDLAREPRLASSPSSWTSVFSVFPTICFGFQCHEAAVSIYCSMRHQSLGHWALVSVLSLLACCLVYSLTGVYGFLTFGTDVSADILMSYPGSDGVVIVARVLFAVSIMTAYPIVLFLGRSVMQDFWRRGCGGACGLWALAEPSGLWVRMLLTVLWVTATLTMALFLPDLSEIIGIIGSISSFFIFIFPGLCLICAVSVERIGPRVKLGESNWNCFRIGDSTGLHVMSIRHVSGSSVGNSGKARG</sequence>
<comment type="subcellular location">
    <subcellularLocation>
        <location evidence="1">Membrane</location>
        <topology evidence="1">Multi-pass membrane protein</topology>
    </subcellularLocation>
</comment>
<comment type="similarity">
    <text evidence="2">Belongs to the amino acid/polyamine transporter 2 family.</text>
</comment>
<keyword evidence="4 8" id="KW-0812">Transmembrane</keyword>
<dbReference type="GO" id="GO:0015179">
    <property type="term" value="F:L-amino acid transmembrane transporter activity"/>
    <property type="evidence" value="ECO:0007669"/>
    <property type="project" value="TreeGrafter"/>
</dbReference>
<evidence type="ECO:0000313" key="11">
    <source>
        <dbReference type="Proteomes" id="UP000664991"/>
    </source>
</evidence>
<keyword evidence="5" id="KW-0029">Amino-acid transport</keyword>
<feature type="transmembrane region" description="Helical" evidence="8">
    <location>
        <begin position="414"/>
        <end position="435"/>
    </location>
</feature>
<reference evidence="10 11" key="1">
    <citation type="submission" date="2020-12" db="EMBL/GenBank/DDBJ databases">
        <title>De novo assembly of Tibetan sheep genome.</title>
        <authorList>
            <person name="Li X."/>
        </authorList>
    </citation>
    <scope>NUCLEOTIDE SEQUENCE [LARGE SCALE GENOMIC DNA]</scope>
    <source>
        <tissue evidence="10">Heart</tissue>
    </source>
</reference>
<feature type="domain" description="Amino acid transporter transmembrane" evidence="9">
    <location>
        <begin position="95"/>
        <end position="486"/>
    </location>
</feature>
<evidence type="ECO:0000256" key="3">
    <source>
        <dbReference type="ARBA" id="ARBA00022448"/>
    </source>
</evidence>
<evidence type="ECO:0000256" key="4">
    <source>
        <dbReference type="ARBA" id="ARBA00022692"/>
    </source>
</evidence>
<dbReference type="Proteomes" id="UP000664991">
    <property type="component" value="Chromosome 14"/>
</dbReference>
<feature type="transmembrane region" description="Helical" evidence="8">
    <location>
        <begin position="125"/>
        <end position="152"/>
    </location>
</feature>
<feature type="transmembrane region" description="Helical" evidence="8">
    <location>
        <begin position="97"/>
        <end position="119"/>
    </location>
</feature>
<feature type="transmembrane region" description="Helical" evidence="8">
    <location>
        <begin position="287"/>
        <end position="309"/>
    </location>
</feature>
<dbReference type="EMBL" id="JAEMGP010000014">
    <property type="protein sequence ID" value="KAG5200312.1"/>
    <property type="molecule type" value="Genomic_DNA"/>
</dbReference>
<accession>A0A835ZS99</accession>
<dbReference type="PANTHER" id="PTHR22950">
    <property type="entry name" value="AMINO ACID TRANSPORTER"/>
    <property type="match status" value="1"/>
</dbReference>
<comment type="caution">
    <text evidence="10">The sequence shown here is derived from an EMBL/GenBank/DDBJ whole genome shotgun (WGS) entry which is preliminary data.</text>
</comment>
<evidence type="ECO:0000256" key="1">
    <source>
        <dbReference type="ARBA" id="ARBA00004141"/>
    </source>
</evidence>
<evidence type="ECO:0000256" key="6">
    <source>
        <dbReference type="ARBA" id="ARBA00022989"/>
    </source>
</evidence>
<feature type="transmembrane region" description="Helical" evidence="8">
    <location>
        <begin position="248"/>
        <end position="267"/>
    </location>
</feature>
<evidence type="ECO:0000256" key="2">
    <source>
        <dbReference type="ARBA" id="ARBA00008066"/>
    </source>
</evidence>
<keyword evidence="6 8" id="KW-1133">Transmembrane helix</keyword>
<organism evidence="10 11">
    <name type="scientific">Ovis aries</name>
    <name type="common">Sheep</name>
    <dbReference type="NCBI Taxonomy" id="9940"/>
    <lineage>
        <taxon>Eukaryota</taxon>
        <taxon>Metazoa</taxon>
        <taxon>Chordata</taxon>
        <taxon>Craniata</taxon>
        <taxon>Vertebrata</taxon>
        <taxon>Euteleostomi</taxon>
        <taxon>Mammalia</taxon>
        <taxon>Eutheria</taxon>
        <taxon>Laurasiatheria</taxon>
        <taxon>Artiodactyla</taxon>
        <taxon>Ruminantia</taxon>
        <taxon>Pecora</taxon>
        <taxon>Bovidae</taxon>
        <taxon>Caprinae</taxon>
        <taxon>Ovis</taxon>
    </lineage>
</organism>
<dbReference type="InterPro" id="IPR013057">
    <property type="entry name" value="AA_transpt_TM"/>
</dbReference>
<protein>
    <recommendedName>
        <fullName evidence="9">Amino acid transporter transmembrane domain-containing protein</fullName>
    </recommendedName>
</protein>
<dbReference type="Pfam" id="PF01490">
    <property type="entry name" value="Aa_trans"/>
    <property type="match status" value="1"/>
</dbReference>
<feature type="transmembrane region" description="Helical" evidence="8">
    <location>
        <begin position="321"/>
        <end position="344"/>
    </location>
</feature>
<evidence type="ECO:0000313" key="10">
    <source>
        <dbReference type="EMBL" id="KAG5200312.1"/>
    </source>
</evidence>
<proteinExistence type="inferred from homology"/>
<dbReference type="FunFam" id="1.20.1740.10:FF:000038">
    <property type="entry name" value="Putative sodium-coupled neutral amino acid transporter 7"/>
    <property type="match status" value="1"/>
</dbReference>
<evidence type="ECO:0000256" key="7">
    <source>
        <dbReference type="ARBA" id="ARBA00023136"/>
    </source>
</evidence>
<dbReference type="AlphaFoldDB" id="A0A835ZS99"/>
<feature type="transmembrane region" description="Helical" evidence="8">
    <location>
        <begin position="364"/>
        <end position="387"/>
    </location>
</feature>
<dbReference type="GO" id="GO:0016020">
    <property type="term" value="C:membrane"/>
    <property type="evidence" value="ECO:0007669"/>
    <property type="project" value="UniProtKB-SubCell"/>
</dbReference>
<dbReference type="PANTHER" id="PTHR22950:SF226">
    <property type="entry name" value="SODIUM-COUPLED NEUTRAL AMINO ACID TRANSPORTER 8-RELATED"/>
    <property type="match status" value="1"/>
</dbReference>
<evidence type="ECO:0000256" key="5">
    <source>
        <dbReference type="ARBA" id="ARBA00022970"/>
    </source>
</evidence>